<dbReference type="Proteomes" id="UP000184130">
    <property type="component" value="Unassembled WGS sequence"/>
</dbReference>
<protein>
    <submittedName>
        <fullName evidence="1">Uncharacterized protein</fullName>
    </submittedName>
</protein>
<proteinExistence type="predicted"/>
<dbReference type="EMBL" id="FRBD01000040">
    <property type="protein sequence ID" value="SHL25497.1"/>
    <property type="molecule type" value="Genomic_DNA"/>
</dbReference>
<organism evidence="1 2">
    <name type="scientific">Xylanibacter ruminicola</name>
    <name type="common">Prevotella ruminicola</name>
    <dbReference type="NCBI Taxonomy" id="839"/>
    <lineage>
        <taxon>Bacteria</taxon>
        <taxon>Pseudomonadati</taxon>
        <taxon>Bacteroidota</taxon>
        <taxon>Bacteroidia</taxon>
        <taxon>Bacteroidales</taxon>
        <taxon>Prevotellaceae</taxon>
        <taxon>Xylanibacter</taxon>
    </lineage>
</organism>
<gene>
    <name evidence="1" type="ORF">SAMN05216463_1404</name>
</gene>
<dbReference type="AlphaFoldDB" id="A0A1M6Z508"/>
<name>A0A1M6Z508_XYLRU</name>
<accession>A0A1M6Z508</accession>
<evidence type="ECO:0000313" key="2">
    <source>
        <dbReference type="Proteomes" id="UP000184130"/>
    </source>
</evidence>
<evidence type="ECO:0000313" key="1">
    <source>
        <dbReference type="EMBL" id="SHL25497.1"/>
    </source>
</evidence>
<reference evidence="1 2" key="1">
    <citation type="submission" date="2016-11" db="EMBL/GenBank/DDBJ databases">
        <authorList>
            <person name="Jaros S."/>
            <person name="Januszkiewicz K."/>
            <person name="Wedrychowicz H."/>
        </authorList>
    </citation>
    <scope>NUCLEOTIDE SEQUENCE [LARGE SCALE GENOMIC DNA]</scope>
    <source>
        <strain evidence="1 2">KHT3</strain>
    </source>
</reference>
<dbReference type="OrthoDB" id="1099552at2"/>
<sequence length="1054" mass="124297">MKIIKETTLLELVGVGIIDDSMYAILSKEGFKNVNDVLNRTRDHFFLDSLKNEEKNFVSFLIDIISFFEQYENGIIENDNTIVLPSSLVFTIRSIYINEKKKFGAEFTLSLIIDENSELFTYSFLYNLFTSPMIYFDENRIKNILMRDSLASKNIEFEIERYRYVMISIVTKIIETLCNFPENLYYMRLMRLVAKEVGFSADKKEKAEYFEKVLNYKSNSTDDNTDVESSIDNEIQTEYERLKSNLSRRTLNIIISYLPSYKDALPWVEGKQSDFKFKNCGKKSIIELRGFIGAFSNFYFDYINSPSTKRKAAFIDTALSDKFKYLIKNEFEKESNRCLDIYKKLLSIYNGWDLLVEDILKYPEQIYIRLSEYSKKDTLDGINFVIQLCSNISFSLRNIEDYKQISSILYNAINVLVDLRSQNLSNLEYNKFITPDKDVLLQQEFNKMKSRCSGPCKNVLENNNLNYKDFLSFKGREHEFRNFRNVGKRCVEDLSNLLDVYYKTYNIILNNDSKEARCQKYQNIFPFLSEQDLSLVDYYYSCYKHYPMFYILCIYFKNTDYQNARIFAHYSGLDDNSLFDYSKIGDLYGCSNQRVRQIIGKRDFSDKTFKMIMNPSLWETYSLNFEGVMTENTSYYNSICEEERLNISFYTFSCLLTLMLDVVILNVSDSFKNIPSSDIGNYVINDMSFKTYVFSSRYKGFKFPSVFSEIMRLKNLRRDAALRIPLHIYFASNPDYWAGGAPVEESQMENFMLILETIIKDNIDDEIENHNLLFEANKTNYSDLIYELLKNNGECMHIQDIFSKFKCIYPDSKFVEAKQMKPYLFKDSRIKSIGRSSYYTLLEWNDYTGSLFELANDIVNSKKAPILISELAKEMLEYRPSSNEHSVHSMIYQSINDGKLVLYYGEMVGSPHKSYTDEYIIMPRSFVDWVKAFESFVSKNNCYPIGANKGFEGALYNWYLDSRTYIGLNSEEILIFHNLMKKYEKVPHTLFEKKFLKNCNLYMAFYKQSGRLLTQGDDKTLFSWFENNKEKYNLYTDNRKLYFQELINYLSKQT</sequence>
<dbReference type="RefSeq" id="WP_073211738.1">
    <property type="nucleotide sequence ID" value="NZ_FRBD01000040.1"/>
</dbReference>